<dbReference type="Proteomes" id="UP000440578">
    <property type="component" value="Unassembled WGS sequence"/>
</dbReference>
<name>A0A6A4WZE8_AMPAM</name>
<proteinExistence type="inferred from homology"/>
<dbReference type="GO" id="GO:0004620">
    <property type="term" value="F:phospholipase activity"/>
    <property type="evidence" value="ECO:0007669"/>
    <property type="project" value="InterPro"/>
</dbReference>
<dbReference type="GO" id="GO:0009395">
    <property type="term" value="P:phospholipid catabolic process"/>
    <property type="evidence" value="ECO:0007669"/>
    <property type="project" value="TreeGrafter"/>
</dbReference>
<feature type="signal peptide" evidence="7">
    <location>
        <begin position="1"/>
        <end position="17"/>
    </location>
</feature>
<comment type="similarity">
    <text evidence="1 7">Belongs to the phospholipase B-like family.</text>
</comment>
<accession>A0A6A4WZE8</accession>
<dbReference type="InterPro" id="IPR007000">
    <property type="entry name" value="PLipase_B-like"/>
</dbReference>
<keyword evidence="4 7" id="KW-0442">Lipid degradation</keyword>
<protein>
    <recommendedName>
        <fullName evidence="7">Phospholipase B-like</fullName>
        <ecNumber evidence="7">3.1.1.-</ecNumber>
    </recommendedName>
</protein>
<dbReference type="PANTHER" id="PTHR12370:SF3">
    <property type="entry name" value="PHOSPHOLIPASE B-LIKE 2-RELATED"/>
    <property type="match status" value="1"/>
</dbReference>
<gene>
    <name evidence="8" type="primary">PLBD2_0</name>
    <name evidence="8" type="ORF">FJT64_018364</name>
</gene>
<dbReference type="GO" id="GO:0005576">
    <property type="term" value="C:extracellular region"/>
    <property type="evidence" value="ECO:0007669"/>
    <property type="project" value="TreeGrafter"/>
</dbReference>
<evidence type="ECO:0000256" key="1">
    <source>
        <dbReference type="ARBA" id="ARBA00007835"/>
    </source>
</evidence>
<dbReference type="Pfam" id="PF04916">
    <property type="entry name" value="Phospholip_B"/>
    <property type="match status" value="1"/>
</dbReference>
<keyword evidence="3 7" id="KW-0378">Hydrolase</keyword>
<evidence type="ECO:0000256" key="3">
    <source>
        <dbReference type="ARBA" id="ARBA00022801"/>
    </source>
</evidence>
<dbReference type="AlphaFoldDB" id="A0A6A4WZE8"/>
<evidence type="ECO:0000256" key="2">
    <source>
        <dbReference type="ARBA" id="ARBA00022729"/>
    </source>
</evidence>
<dbReference type="PANTHER" id="PTHR12370">
    <property type="entry name" value="PHOSPHOLIPASE B-RELATED"/>
    <property type="match status" value="1"/>
</dbReference>
<evidence type="ECO:0000256" key="7">
    <source>
        <dbReference type="RuleBase" id="RU364138"/>
    </source>
</evidence>
<evidence type="ECO:0000256" key="4">
    <source>
        <dbReference type="ARBA" id="ARBA00022963"/>
    </source>
</evidence>
<reference evidence="8 9" key="1">
    <citation type="submission" date="2019-07" db="EMBL/GenBank/DDBJ databases">
        <title>Draft genome assembly of a fouling barnacle, Amphibalanus amphitrite (Darwin, 1854): The first reference genome for Thecostraca.</title>
        <authorList>
            <person name="Kim W."/>
        </authorList>
    </citation>
    <scope>NUCLEOTIDE SEQUENCE [LARGE SCALE GENOMIC DNA]</scope>
    <source>
        <strain evidence="8">SNU_AA5</strain>
        <tissue evidence="8">Soma without cirri and trophi</tissue>
    </source>
</reference>
<keyword evidence="5 7" id="KW-0443">Lipid metabolism</keyword>
<dbReference type="EC" id="3.1.1.-" evidence="7"/>
<evidence type="ECO:0000313" key="8">
    <source>
        <dbReference type="EMBL" id="KAF0310659.1"/>
    </source>
</evidence>
<evidence type="ECO:0000256" key="5">
    <source>
        <dbReference type="ARBA" id="ARBA00023098"/>
    </source>
</evidence>
<organism evidence="8 9">
    <name type="scientific">Amphibalanus amphitrite</name>
    <name type="common">Striped barnacle</name>
    <name type="synonym">Balanus amphitrite</name>
    <dbReference type="NCBI Taxonomy" id="1232801"/>
    <lineage>
        <taxon>Eukaryota</taxon>
        <taxon>Metazoa</taxon>
        <taxon>Ecdysozoa</taxon>
        <taxon>Arthropoda</taxon>
        <taxon>Crustacea</taxon>
        <taxon>Multicrustacea</taxon>
        <taxon>Cirripedia</taxon>
        <taxon>Thoracica</taxon>
        <taxon>Thoracicalcarea</taxon>
        <taxon>Balanomorpha</taxon>
        <taxon>Balanoidea</taxon>
        <taxon>Balanidae</taxon>
        <taxon>Amphibalaninae</taxon>
        <taxon>Amphibalanus</taxon>
    </lineage>
</organism>
<keyword evidence="9" id="KW-1185">Reference proteome</keyword>
<dbReference type="Gene3D" id="3.60.60.30">
    <property type="match status" value="1"/>
</dbReference>
<feature type="chain" id="PRO_5025707485" description="Phospholipase B-like" evidence="7">
    <location>
        <begin position="18"/>
        <end position="545"/>
    </location>
</feature>
<dbReference type="EMBL" id="VIIS01000294">
    <property type="protein sequence ID" value="KAF0310659.1"/>
    <property type="molecule type" value="Genomic_DNA"/>
</dbReference>
<keyword evidence="2 7" id="KW-0732">Signal</keyword>
<evidence type="ECO:0000313" key="9">
    <source>
        <dbReference type="Proteomes" id="UP000440578"/>
    </source>
</evidence>
<comment type="function">
    <text evidence="7">Putative phospholipase.</text>
</comment>
<evidence type="ECO:0000256" key="6">
    <source>
        <dbReference type="ARBA" id="ARBA00023180"/>
    </source>
</evidence>
<keyword evidence="6" id="KW-0325">Glycoprotein</keyword>
<dbReference type="OrthoDB" id="443524at2759"/>
<comment type="caution">
    <text evidence="8">The sequence shown here is derived from an EMBL/GenBank/DDBJ whole genome shotgun (WGS) entry which is preliminary data.</text>
</comment>
<sequence>MLRVLAYLLATAAAAGAVVISVTHDAASGNYSVHDGEAAGWVVRANFSDQQAATGWARLEIEGRPSEDEDADQVMAFAAGLAEAHITSNMISDFIYNVVEDICAKPADGSRCAAVNEYFGRNLEWTRKKVESSSERDPYWRQVGLVLSQMDGLQQGIEDTIPGARPDAALWLNAFPDAMDLKIGLPVNKKLAGAEGPSGSDHCSVLVRLLPENADLLVGHNTWVDYNYMSRLLKKVTLPFRSGAEGADTVAAPTVAFSGFPGSIASLDDFHITSAGLVTTETSLDNYNKDLWTFLTTSNSVLQWIRVSVANRVASSGQEWHNAFKRYNSGTYNNQWMIVDYKKFEVGAEGAEPGLLWVTEQMPGLLVGDDVTQVLAHAGYWASYNQPYFPIIDDISGNKRQRADFFSHNKNPRAQLFRRDHVLATNVTSALRLMRHNNFTADPLSSCNCSTGYSADNAIASRRDLNDPDGTYPLKRLGFQMYGAIDAKVTSAGLAERLEFVAEAGPTHDSQPAFQWSSSPQADAVRHRGQPDRWEFAPVDVTWSW</sequence>